<evidence type="ECO:0000313" key="2">
    <source>
        <dbReference type="EMBL" id="EIC23790.1"/>
    </source>
</evidence>
<feature type="region of interest" description="Disordered" evidence="1">
    <location>
        <begin position="100"/>
        <end position="142"/>
    </location>
</feature>
<dbReference type="AlphaFoldDB" id="H8YVZ9"/>
<dbReference type="eggNOG" id="ENOG5033D6S">
    <property type="taxonomic scope" value="Bacteria"/>
</dbReference>
<accession>H8YVZ9</accession>
<reference evidence="3" key="1">
    <citation type="submission" date="2011-06" db="EMBL/GenBank/DDBJ databases">
        <authorList>
            <consortium name="US DOE Joint Genome Institute (JGI-PGF)"/>
            <person name="Lucas S."/>
            <person name="Han J."/>
            <person name="Lapidus A."/>
            <person name="Cheng J.-F."/>
            <person name="Goodwin L."/>
            <person name="Pitluck S."/>
            <person name="Peters L."/>
            <person name="Land M.L."/>
            <person name="Hauser L."/>
            <person name="Vogl K."/>
            <person name="Liu Z."/>
            <person name="Overmann J."/>
            <person name="Frigaard N.-U."/>
            <person name="Bryant D.A."/>
            <person name="Woyke T.J."/>
        </authorList>
    </citation>
    <scope>NUCLEOTIDE SEQUENCE [LARGE SCALE GENOMIC DNA]</scope>
    <source>
        <strain evidence="3">970</strain>
    </source>
</reference>
<feature type="region of interest" description="Disordered" evidence="1">
    <location>
        <begin position="1"/>
        <end position="26"/>
    </location>
</feature>
<sequence>MSDTETPKRRGRPSTGKALTSAERMRRVREKARLAFDSEETPDLSQLPDSALLDYLRQAYQARMTWHMASAAKELFQRANARGARYPLRPSFERIEPEADIPATVTKKESTTGGDDSPAIPATVAENKPEASPTLSDKPRGYPTEVKRLAVRLTDEGKETKAIRAAILEACGKAPDISNLARLVRQWRASILKAETD</sequence>
<name>H8YVZ9_9GAMM</name>
<evidence type="ECO:0000256" key="1">
    <source>
        <dbReference type="SAM" id="MobiDB-lite"/>
    </source>
</evidence>
<keyword evidence="3" id="KW-1185">Reference proteome</keyword>
<dbReference type="RefSeq" id="WP_009146764.1">
    <property type="nucleotide sequence ID" value="NZ_CP121471.1"/>
</dbReference>
<protein>
    <submittedName>
        <fullName evidence="2">Uncharacterized protein</fullName>
    </submittedName>
</protein>
<gene>
    <name evidence="2" type="ORF">Thi970DRAFT_00301</name>
</gene>
<organism evidence="2 3">
    <name type="scientific">Thiorhodovibrio frisius</name>
    <dbReference type="NCBI Taxonomy" id="631362"/>
    <lineage>
        <taxon>Bacteria</taxon>
        <taxon>Pseudomonadati</taxon>
        <taxon>Pseudomonadota</taxon>
        <taxon>Gammaproteobacteria</taxon>
        <taxon>Chromatiales</taxon>
        <taxon>Chromatiaceae</taxon>
        <taxon>Thiorhodovibrio</taxon>
    </lineage>
</organism>
<reference evidence="2 3" key="2">
    <citation type="submission" date="2011-11" db="EMBL/GenBank/DDBJ databases">
        <authorList>
            <consortium name="US DOE Joint Genome Institute"/>
            <person name="Lucas S."/>
            <person name="Han J."/>
            <person name="Lapidus A."/>
            <person name="Cheng J.-F."/>
            <person name="Goodwin L."/>
            <person name="Pitluck S."/>
            <person name="Peters L."/>
            <person name="Ovchinnikova G."/>
            <person name="Zhang X."/>
            <person name="Detter J.C."/>
            <person name="Han C."/>
            <person name="Tapia R."/>
            <person name="Land M."/>
            <person name="Hauser L."/>
            <person name="Kyrpides N."/>
            <person name="Ivanova N."/>
            <person name="Pagani I."/>
            <person name="Vogl K."/>
            <person name="Liu Z."/>
            <person name="Overmann J."/>
            <person name="Frigaard N.-U."/>
            <person name="Bryant D."/>
            <person name="Woyke T."/>
        </authorList>
    </citation>
    <scope>NUCLEOTIDE SEQUENCE [LARGE SCALE GENOMIC DNA]</scope>
    <source>
        <strain evidence="2 3">970</strain>
    </source>
</reference>
<evidence type="ECO:0000313" key="3">
    <source>
        <dbReference type="Proteomes" id="UP000002964"/>
    </source>
</evidence>
<dbReference type="OrthoDB" id="9894369at2"/>
<dbReference type="Proteomes" id="UP000002964">
    <property type="component" value="Unassembled WGS sequence"/>
</dbReference>
<dbReference type="HOGENOM" id="CLU_1610025_0_0_6"/>
<dbReference type="EMBL" id="JH603164">
    <property type="protein sequence ID" value="EIC23790.1"/>
    <property type="molecule type" value="Genomic_DNA"/>
</dbReference>
<proteinExistence type="predicted"/>
<dbReference type="STRING" id="631362.Thi970DRAFT_00301"/>